<evidence type="ECO:0000256" key="4">
    <source>
        <dbReference type="RuleBase" id="RU362029"/>
    </source>
</evidence>
<comment type="similarity">
    <text evidence="1 3 4">Belongs to the ArsC family.</text>
</comment>
<keyword evidence="6" id="KW-1185">Reference proteome</keyword>
<dbReference type="InterPro" id="IPR036249">
    <property type="entry name" value="Thioredoxin-like_sf"/>
</dbReference>
<dbReference type="OrthoDB" id="9790554at2"/>
<dbReference type="Pfam" id="PF03960">
    <property type="entry name" value="ArsC"/>
    <property type="match status" value="1"/>
</dbReference>
<evidence type="ECO:0000256" key="2">
    <source>
        <dbReference type="ARBA" id="ARBA00023002"/>
    </source>
</evidence>
<dbReference type="EC" id="1.20.4.1" evidence="4"/>
<dbReference type="GO" id="GO:0008794">
    <property type="term" value="F:arsenate reductase (glutaredoxin) activity"/>
    <property type="evidence" value="ECO:0007669"/>
    <property type="project" value="UniProtKB-UniRule"/>
</dbReference>
<dbReference type="STRING" id="505317.OA57_00940"/>
<accession>A0A0A3BCX2</accession>
<keyword evidence="2 4" id="KW-0560">Oxidoreductase</keyword>
<dbReference type="PROSITE" id="PS51353">
    <property type="entry name" value="ARSC"/>
    <property type="match status" value="1"/>
</dbReference>
<dbReference type="RefSeq" id="WP_034612246.1">
    <property type="nucleotide sequence ID" value="NZ_JSUM01000002.1"/>
</dbReference>
<evidence type="ECO:0000256" key="1">
    <source>
        <dbReference type="ARBA" id="ARBA00007198"/>
    </source>
</evidence>
<comment type="caution">
    <text evidence="5">The sequence shown here is derived from an EMBL/GenBank/DDBJ whole genome shotgun (WGS) entry which is preliminary data.</text>
</comment>
<name>A0A0A3BCX2_9PAST</name>
<dbReference type="Gene3D" id="3.40.30.10">
    <property type="entry name" value="Glutaredoxin"/>
    <property type="match status" value="1"/>
</dbReference>
<proteinExistence type="inferred from homology"/>
<dbReference type="PANTHER" id="PTHR30041">
    <property type="entry name" value="ARSENATE REDUCTASE"/>
    <property type="match status" value="1"/>
</dbReference>
<dbReference type="PANTHER" id="PTHR30041:SF4">
    <property type="entry name" value="ARSENATE REDUCTASE"/>
    <property type="match status" value="1"/>
</dbReference>
<organism evidence="5 6">
    <name type="scientific">Chelonobacter oris</name>
    <dbReference type="NCBI Taxonomy" id="505317"/>
    <lineage>
        <taxon>Bacteria</taxon>
        <taxon>Pseudomonadati</taxon>
        <taxon>Pseudomonadota</taxon>
        <taxon>Gammaproteobacteria</taxon>
        <taxon>Pasteurellales</taxon>
        <taxon>Pasteurellaceae</taxon>
        <taxon>Chelonobacter</taxon>
    </lineage>
</organism>
<dbReference type="EMBL" id="JSUM01000002">
    <property type="protein sequence ID" value="KGQ71389.1"/>
    <property type="molecule type" value="Genomic_DNA"/>
</dbReference>
<comment type="catalytic activity">
    <reaction evidence="4">
        <text>[glutaredoxin]-dithiol + arsenate + glutathione + H(+) = glutathionyl-S-S-[glutaredoxin] + arsenite + H2O</text>
        <dbReference type="Rhea" id="RHEA:22016"/>
        <dbReference type="Rhea" id="RHEA-COMP:10729"/>
        <dbReference type="Rhea" id="RHEA-COMP:17668"/>
        <dbReference type="ChEBI" id="CHEBI:15377"/>
        <dbReference type="ChEBI" id="CHEBI:15378"/>
        <dbReference type="ChEBI" id="CHEBI:29242"/>
        <dbReference type="ChEBI" id="CHEBI:29950"/>
        <dbReference type="ChEBI" id="CHEBI:48597"/>
        <dbReference type="ChEBI" id="CHEBI:57925"/>
        <dbReference type="ChEBI" id="CHEBI:146199"/>
        <dbReference type="EC" id="1.20.4.1"/>
    </reaction>
</comment>
<sequence length="118" mass="13257">MTGKVKILHNPTCSKSRETLQLLESRGIAPEVEVYLQKAYSVAELQTLCRRLGIDDVRRMMRVNDELYRTLGLDNPALTQQQLLAALAQHSALLERPIVINGEQARIGRPPQAVLEIL</sequence>
<dbReference type="InterPro" id="IPR006659">
    <property type="entry name" value="Arsenate_reductase"/>
</dbReference>
<evidence type="ECO:0000313" key="6">
    <source>
        <dbReference type="Proteomes" id="UP000030380"/>
    </source>
</evidence>
<dbReference type="Proteomes" id="UP000030380">
    <property type="component" value="Unassembled WGS sequence"/>
</dbReference>
<reference evidence="5 6" key="1">
    <citation type="submission" date="2014-11" db="EMBL/GenBank/DDBJ databases">
        <title>Draft genome sequence of Chelonobacter oris 1662T, associated with respiratory disease in Hermann's Tortoises.</title>
        <authorList>
            <person name="Kudirkiene E."/>
            <person name="Hansen M.J."/>
            <person name="Bojesen A.M."/>
        </authorList>
    </citation>
    <scope>NUCLEOTIDE SEQUENCE [LARGE SCALE GENOMIC DNA]</scope>
    <source>
        <strain evidence="5 6">1662</strain>
    </source>
</reference>
<dbReference type="AlphaFoldDB" id="A0A0A3BCX2"/>
<evidence type="ECO:0000256" key="3">
    <source>
        <dbReference type="PROSITE-ProRule" id="PRU01282"/>
    </source>
</evidence>
<evidence type="ECO:0000313" key="5">
    <source>
        <dbReference type="EMBL" id="KGQ71389.1"/>
    </source>
</evidence>
<dbReference type="SUPFAM" id="SSF52833">
    <property type="entry name" value="Thioredoxin-like"/>
    <property type="match status" value="1"/>
</dbReference>
<dbReference type="InterPro" id="IPR006660">
    <property type="entry name" value="Arsenate_reductase-like"/>
</dbReference>
<protein>
    <recommendedName>
        <fullName evidence="4">Arsenate reductase</fullName>
        <ecNumber evidence="4">1.20.4.1</ecNumber>
    </recommendedName>
</protein>
<dbReference type="NCBIfam" id="TIGR00014">
    <property type="entry name" value="arsC"/>
    <property type="match status" value="1"/>
</dbReference>
<gene>
    <name evidence="5" type="ORF">OA57_00940</name>
</gene>